<reference evidence="2 3" key="1">
    <citation type="journal article" date="2018" name="FEMS Microbiol. Ecol.">
        <title>Co-invading symbiotic mutualists of Medicago polymorpha retain high ancestral diversity and contain diverse accessory genomes.</title>
        <authorList>
            <person name="Porter S.S."/>
            <person name="Faber-Hammond J.J."/>
            <person name="Friesen M.L."/>
        </authorList>
    </citation>
    <scope>NUCLEOTIDE SEQUENCE [LARGE SCALE GENOMIC DNA]</scope>
    <source>
        <strain evidence="2 3">Str16</strain>
    </source>
</reference>
<feature type="region of interest" description="Disordered" evidence="1">
    <location>
        <begin position="1"/>
        <end position="75"/>
    </location>
</feature>
<gene>
    <name evidence="2" type="ORF">BMJ33_03680</name>
</gene>
<organism evidence="2 3">
    <name type="scientific">Sinorhizobium medicae</name>
    <dbReference type="NCBI Taxonomy" id="110321"/>
    <lineage>
        <taxon>Bacteria</taxon>
        <taxon>Pseudomonadati</taxon>
        <taxon>Pseudomonadota</taxon>
        <taxon>Alphaproteobacteria</taxon>
        <taxon>Hyphomicrobiales</taxon>
        <taxon>Rhizobiaceae</taxon>
        <taxon>Sinorhizobium/Ensifer group</taxon>
        <taxon>Sinorhizobium</taxon>
    </lineage>
</organism>
<evidence type="ECO:0000256" key="1">
    <source>
        <dbReference type="SAM" id="MobiDB-lite"/>
    </source>
</evidence>
<dbReference type="EMBL" id="NBUC01000034">
    <property type="protein sequence ID" value="PLU07956.1"/>
    <property type="molecule type" value="Genomic_DNA"/>
</dbReference>
<accession>A0ABX4TS94</accession>
<evidence type="ECO:0000313" key="2">
    <source>
        <dbReference type="EMBL" id="PLU07956.1"/>
    </source>
</evidence>
<feature type="compositionally biased region" description="Basic and acidic residues" evidence="1">
    <location>
        <begin position="17"/>
        <end position="26"/>
    </location>
</feature>
<keyword evidence="3" id="KW-1185">Reference proteome</keyword>
<proteinExistence type="predicted"/>
<dbReference type="Proteomes" id="UP001190825">
    <property type="component" value="Unassembled WGS sequence"/>
</dbReference>
<sequence length="75" mass="8229">EAARMRAEAQARAAAARRAEDEERLRMRQLPARSIGRQQAPVTPPQDAGTRQRQNAGPPAGQGLNFDLLPDITVR</sequence>
<feature type="non-terminal residue" evidence="2">
    <location>
        <position position="1"/>
    </location>
</feature>
<name>A0ABX4TS94_9HYPH</name>
<comment type="caution">
    <text evidence="2">The sequence shown here is derived from an EMBL/GenBank/DDBJ whole genome shotgun (WGS) entry which is preliminary data.</text>
</comment>
<dbReference type="RefSeq" id="WP_146260544.1">
    <property type="nucleotide sequence ID" value="NZ_NBUC01000034.1"/>
</dbReference>
<evidence type="ECO:0000313" key="3">
    <source>
        <dbReference type="Proteomes" id="UP001190825"/>
    </source>
</evidence>
<protein>
    <submittedName>
        <fullName evidence="2">Uncharacterized protein</fullName>
    </submittedName>
</protein>